<dbReference type="EMBL" id="JACHMN010000002">
    <property type="protein sequence ID" value="MBB5869178.1"/>
    <property type="molecule type" value="Genomic_DNA"/>
</dbReference>
<dbReference type="Gene3D" id="3.30.565.10">
    <property type="entry name" value="Histidine kinase-like ATPase, C-terminal domain"/>
    <property type="match status" value="1"/>
</dbReference>
<evidence type="ECO:0000256" key="5">
    <source>
        <dbReference type="ARBA" id="ARBA00022777"/>
    </source>
</evidence>
<protein>
    <recommendedName>
        <fullName evidence="2">histidine kinase</fullName>
        <ecNumber evidence="2">2.7.13.3</ecNumber>
    </recommendedName>
</protein>
<dbReference type="GO" id="GO:0005886">
    <property type="term" value="C:plasma membrane"/>
    <property type="evidence" value="ECO:0007669"/>
    <property type="project" value="TreeGrafter"/>
</dbReference>
<comment type="caution">
    <text evidence="8">The sequence shown here is derived from an EMBL/GenBank/DDBJ whole genome shotgun (WGS) entry which is preliminary data.</text>
</comment>
<dbReference type="Proteomes" id="UP000587527">
    <property type="component" value="Unassembled WGS sequence"/>
</dbReference>
<proteinExistence type="predicted"/>
<evidence type="ECO:0000259" key="7">
    <source>
        <dbReference type="SMART" id="SM00387"/>
    </source>
</evidence>
<dbReference type="GO" id="GO:0000160">
    <property type="term" value="P:phosphorelay signal transduction system"/>
    <property type="evidence" value="ECO:0007669"/>
    <property type="project" value="TreeGrafter"/>
</dbReference>
<reference evidence="8 9" key="1">
    <citation type="submission" date="2020-08" db="EMBL/GenBank/DDBJ databases">
        <title>Sequencing the genomes of 1000 actinobacteria strains.</title>
        <authorList>
            <person name="Klenk H.-P."/>
        </authorList>
    </citation>
    <scope>NUCLEOTIDE SEQUENCE [LARGE SCALE GENOMIC DNA]</scope>
    <source>
        <strain evidence="8 9">DSM 45362</strain>
    </source>
</reference>
<feature type="region of interest" description="Disordered" evidence="6">
    <location>
        <begin position="1"/>
        <end position="22"/>
    </location>
</feature>
<dbReference type="InterPro" id="IPR003594">
    <property type="entry name" value="HATPase_dom"/>
</dbReference>
<comment type="catalytic activity">
    <reaction evidence="1">
        <text>ATP + protein L-histidine = ADP + protein N-phospho-L-histidine.</text>
        <dbReference type="EC" id="2.7.13.3"/>
    </reaction>
</comment>
<evidence type="ECO:0000256" key="3">
    <source>
        <dbReference type="ARBA" id="ARBA00022553"/>
    </source>
</evidence>
<dbReference type="AlphaFoldDB" id="A0A841BP69"/>
<keyword evidence="3" id="KW-0597">Phosphoprotein</keyword>
<evidence type="ECO:0000256" key="6">
    <source>
        <dbReference type="SAM" id="MobiDB-lite"/>
    </source>
</evidence>
<dbReference type="InterPro" id="IPR036890">
    <property type="entry name" value="HATPase_C_sf"/>
</dbReference>
<evidence type="ECO:0000313" key="8">
    <source>
        <dbReference type="EMBL" id="MBB5869178.1"/>
    </source>
</evidence>
<keyword evidence="5" id="KW-0418">Kinase</keyword>
<evidence type="ECO:0000313" key="9">
    <source>
        <dbReference type="Proteomes" id="UP000587527"/>
    </source>
</evidence>
<accession>A0A841BP69</accession>
<dbReference type="PANTHER" id="PTHR45436">
    <property type="entry name" value="SENSOR HISTIDINE KINASE YKOH"/>
    <property type="match status" value="1"/>
</dbReference>
<dbReference type="GO" id="GO:0004673">
    <property type="term" value="F:protein histidine kinase activity"/>
    <property type="evidence" value="ECO:0007669"/>
    <property type="project" value="UniProtKB-EC"/>
</dbReference>
<evidence type="ECO:0000256" key="1">
    <source>
        <dbReference type="ARBA" id="ARBA00000085"/>
    </source>
</evidence>
<dbReference type="PANTHER" id="PTHR45436:SF5">
    <property type="entry name" value="SENSOR HISTIDINE KINASE TRCS"/>
    <property type="match status" value="1"/>
</dbReference>
<dbReference type="EC" id="2.7.13.3" evidence="2"/>
<dbReference type="InterPro" id="IPR050428">
    <property type="entry name" value="TCS_sensor_his_kinase"/>
</dbReference>
<organism evidence="8 9">
    <name type="scientific">Allocatelliglobosispora scoriae</name>
    <dbReference type="NCBI Taxonomy" id="643052"/>
    <lineage>
        <taxon>Bacteria</taxon>
        <taxon>Bacillati</taxon>
        <taxon>Actinomycetota</taxon>
        <taxon>Actinomycetes</taxon>
        <taxon>Micromonosporales</taxon>
        <taxon>Micromonosporaceae</taxon>
        <taxon>Allocatelliglobosispora</taxon>
    </lineage>
</organism>
<dbReference type="SMART" id="SM00387">
    <property type="entry name" value="HATPase_c"/>
    <property type="match status" value="1"/>
</dbReference>
<evidence type="ECO:0000256" key="4">
    <source>
        <dbReference type="ARBA" id="ARBA00022679"/>
    </source>
</evidence>
<dbReference type="Pfam" id="PF02518">
    <property type="entry name" value="HATPase_c"/>
    <property type="match status" value="1"/>
</dbReference>
<feature type="domain" description="Histidine kinase/HSP90-like ATPase" evidence="7">
    <location>
        <begin position="135"/>
        <end position="244"/>
    </location>
</feature>
<dbReference type="SUPFAM" id="SSF55874">
    <property type="entry name" value="ATPase domain of HSP90 chaperone/DNA topoisomerase II/histidine kinase"/>
    <property type="match status" value="1"/>
</dbReference>
<name>A0A841BP69_9ACTN</name>
<sequence>MWGRLRSRRQIPVADHPETTSDHAAAVARSTVNDIVLNLARRSQTLVERQLRLLDELERDEKDPDRMAALFRLEHLAARMRRTNENLLVLAGGAGRRRTRQAVPLAALVLAAVAEIEQYQRVRAEVEDGLDVVGYAAADLVHLIAELLDNAANFSPPVNPVRVVGRRVRSGAELIITDEGIGFEHDAMAEANAMLAAPPSVDAAVTERMGLVVVGHLAARHGALVRISRASPGTSVTITLLDRLLANGATPPVQPRPSVAENPINETTVRLPLRVPMANLPTSEPQGVGKASSEPTAVPVLTRLYNGLRGSGGGSDTVRLGL</sequence>
<keyword evidence="9" id="KW-1185">Reference proteome</keyword>
<gene>
    <name evidence="8" type="ORF">F4553_002557</name>
</gene>
<keyword evidence="4" id="KW-0808">Transferase</keyword>
<evidence type="ECO:0000256" key="2">
    <source>
        <dbReference type="ARBA" id="ARBA00012438"/>
    </source>
</evidence>
<dbReference type="RefSeq" id="WP_184835636.1">
    <property type="nucleotide sequence ID" value="NZ_JACHMN010000002.1"/>
</dbReference>